<dbReference type="EMBL" id="CP126656">
    <property type="protein sequence ID" value="WJZ95466.1"/>
    <property type="molecule type" value="Genomic_DNA"/>
</dbReference>
<proteinExistence type="predicted"/>
<dbReference type="InterPro" id="IPR050951">
    <property type="entry name" value="Retrovirus_Pol_polyprotein"/>
</dbReference>
<dbReference type="Proteomes" id="UP001227230">
    <property type="component" value="Chromosome 9"/>
</dbReference>
<dbReference type="InterPro" id="IPR043128">
    <property type="entry name" value="Rev_trsase/Diguanyl_cyclase"/>
</dbReference>
<organism evidence="3 4">
    <name type="scientific">Vitis vinifera</name>
    <name type="common">Grape</name>
    <dbReference type="NCBI Taxonomy" id="29760"/>
    <lineage>
        <taxon>Eukaryota</taxon>
        <taxon>Viridiplantae</taxon>
        <taxon>Streptophyta</taxon>
        <taxon>Embryophyta</taxon>
        <taxon>Tracheophyta</taxon>
        <taxon>Spermatophyta</taxon>
        <taxon>Magnoliopsida</taxon>
        <taxon>eudicotyledons</taxon>
        <taxon>Gunneridae</taxon>
        <taxon>Pentapetalae</taxon>
        <taxon>rosids</taxon>
        <taxon>Vitales</taxon>
        <taxon>Vitaceae</taxon>
        <taxon>Viteae</taxon>
        <taxon>Vitis</taxon>
    </lineage>
</organism>
<reference evidence="3 4" key="1">
    <citation type="journal article" date="2023" name="Hortic Res">
        <title>The complete reference genome for grapevine (Vitis vinifera L.) genetics and breeding.</title>
        <authorList>
            <person name="Shi X."/>
            <person name="Cao S."/>
            <person name="Wang X."/>
            <person name="Huang S."/>
            <person name="Wang Y."/>
            <person name="Liu Z."/>
            <person name="Liu W."/>
            <person name="Leng X."/>
            <person name="Peng Y."/>
            <person name="Wang N."/>
            <person name="Wang Y."/>
            <person name="Ma Z."/>
            <person name="Xu X."/>
            <person name="Zhang F."/>
            <person name="Xue H."/>
            <person name="Zhong H."/>
            <person name="Wang Y."/>
            <person name="Zhang K."/>
            <person name="Velt A."/>
            <person name="Avia K."/>
            <person name="Holtgrawe D."/>
            <person name="Grimplet J."/>
            <person name="Matus J.T."/>
            <person name="Ware D."/>
            <person name="Wu X."/>
            <person name="Wang H."/>
            <person name="Liu C."/>
            <person name="Fang Y."/>
            <person name="Rustenholz C."/>
            <person name="Cheng Z."/>
            <person name="Xiao H."/>
            <person name="Zhou Y."/>
        </authorList>
    </citation>
    <scope>NUCLEOTIDE SEQUENCE [LARGE SCALE GENOMIC DNA]</scope>
    <source>
        <strain evidence="4">cv. Pinot noir / PN40024</strain>
        <tissue evidence="3">Leaf</tissue>
    </source>
</reference>
<dbReference type="Gene3D" id="3.30.70.270">
    <property type="match status" value="2"/>
</dbReference>
<dbReference type="CDD" id="cd09274">
    <property type="entry name" value="RNase_HI_RT_Ty3"/>
    <property type="match status" value="1"/>
</dbReference>
<dbReference type="PANTHER" id="PTHR37984">
    <property type="entry name" value="PROTEIN CBG26694"/>
    <property type="match status" value="1"/>
</dbReference>
<keyword evidence="1" id="KW-0511">Multifunctional enzyme</keyword>
<name>A0ABY9CJY8_VITVI</name>
<dbReference type="PANTHER" id="PTHR37984:SF5">
    <property type="entry name" value="PROTEIN NYNRIN-LIKE"/>
    <property type="match status" value="1"/>
</dbReference>
<dbReference type="SUPFAM" id="SSF56672">
    <property type="entry name" value="DNA/RNA polymerases"/>
    <property type="match status" value="1"/>
</dbReference>
<evidence type="ECO:0000313" key="4">
    <source>
        <dbReference type="Proteomes" id="UP001227230"/>
    </source>
</evidence>
<feature type="domain" description="Reverse transcriptase/retrotransposon-derived protein RNase H-like" evidence="2">
    <location>
        <begin position="101"/>
        <end position="195"/>
    </location>
</feature>
<dbReference type="Pfam" id="PF17919">
    <property type="entry name" value="RT_RNaseH_2"/>
    <property type="match status" value="1"/>
</dbReference>
<dbReference type="InterPro" id="IPR043502">
    <property type="entry name" value="DNA/RNA_pol_sf"/>
</dbReference>
<accession>A0ABY9CJY8</accession>
<dbReference type="Gene3D" id="3.10.20.370">
    <property type="match status" value="1"/>
</dbReference>
<sequence>MHIEHVKKAFEILRHHKFFIKLGKCAFDQKEVEYLGHIVTPQGVKVDQGKIKAMLNWSRPINVSNLRGFLGLTGYYRKFVYNCGVIARPLTNLLKNGQFRWTKEAENAFKALKQAMTSTPTLAMPNFNEPLVIEFDASSAGIGAVLTQQGRPIAFMSRALGITKQSWSTYAKEMFAIVQAIRTWRPYLLGRKFYIQTDQRSLKYLMEQRIVTLEQQKWVSKLLGYDYEITYKPGRENSAADALSRVIGSPSLNTLFVPQTFLWNAIKKEANEHPYMV</sequence>
<evidence type="ECO:0000259" key="2">
    <source>
        <dbReference type="Pfam" id="PF17919"/>
    </source>
</evidence>
<dbReference type="InterPro" id="IPR041577">
    <property type="entry name" value="RT_RNaseH_2"/>
</dbReference>
<keyword evidence="4" id="KW-1185">Reference proteome</keyword>
<gene>
    <name evidence="3" type="ORF">VitviT2T_014235</name>
</gene>
<evidence type="ECO:0000313" key="3">
    <source>
        <dbReference type="EMBL" id="WJZ95466.1"/>
    </source>
</evidence>
<protein>
    <recommendedName>
        <fullName evidence="2">Reverse transcriptase/retrotransposon-derived protein RNase H-like domain-containing protein</fullName>
    </recommendedName>
</protein>
<evidence type="ECO:0000256" key="1">
    <source>
        <dbReference type="ARBA" id="ARBA00023268"/>
    </source>
</evidence>